<reference evidence="2" key="1">
    <citation type="journal article" date="2022" name="Mol. Ecol. Resour.">
        <title>The genomes of chicory, endive, great burdock and yacon provide insights into Asteraceae palaeo-polyploidization history and plant inulin production.</title>
        <authorList>
            <person name="Fan W."/>
            <person name="Wang S."/>
            <person name="Wang H."/>
            <person name="Wang A."/>
            <person name="Jiang F."/>
            <person name="Liu H."/>
            <person name="Zhao H."/>
            <person name="Xu D."/>
            <person name="Zhang Y."/>
        </authorList>
    </citation>
    <scope>NUCLEOTIDE SEQUENCE [LARGE SCALE GENOMIC DNA]</scope>
    <source>
        <strain evidence="2">cv. Punajuju</strain>
    </source>
</reference>
<accession>A0ACB9H0B0</accession>
<dbReference type="EMBL" id="CM042009">
    <property type="protein sequence ID" value="KAI3789165.1"/>
    <property type="molecule type" value="Genomic_DNA"/>
</dbReference>
<protein>
    <submittedName>
        <fullName evidence="1">Uncharacterized protein</fullName>
    </submittedName>
</protein>
<dbReference type="Proteomes" id="UP001055811">
    <property type="component" value="Linkage Group LG01"/>
</dbReference>
<evidence type="ECO:0000313" key="2">
    <source>
        <dbReference type="Proteomes" id="UP001055811"/>
    </source>
</evidence>
<organism evidence="1 2">
    <name type="scientific">Cichorium intybus</name>
    <name type="common">Chicory</name>
    <dbReference type="NCBI Taxonomy" id="13427"/>
    <lineage>
        <taxon>Eukaryota</taxon>
        <taxon>Viridiplantae</taxon>
        <taxon>Streptophyta</taxon>
        <taxon>Embryophyta</taxon>
        <taxon>Tracheophyta</taxon>
        <taxon>Spermatophyta</taxon>
        <taxon>Magnoliopsida</taxon>
        <taxon>eudicotyledons</taxon>
        <taxon>Gunneridae</taxon>
        <taxon>Pentapetalae</taxon>
        <taxon>asterids</taxon>
        <taxon>campanulids</taxon>
        <taxon>Asterales</taxon>
        <taxon>Asteraceae</taxon>
        <taxon>Cichorioideae</taxon>
        <taxon>Cichorieae</taxon>
        <taxon>Cichoriinae</taxon>
        <taxon>Cichorium</taxon>
    </lineage>
</organism>
<gene>
    <name evidence="1" type="ORF">L2E82_01954</name>
</gene>
<proteinExistence type="predicted"/>
<comment type="caution">
    <text evidence="1">The sequence shown here is derived from an EMBL/GenBank/DDBJ whole genome shotgun (WGS) entry which is preliminary data.</text>
</comment>
<reference evidence="1 2" key="2">
    <citation type="journal article" date="2022" name="Mol. Ecol. Resour.">
        <title>The genomes of chicory, endive, great burdock and yacon provide insights into Asteraceae paleo-polyploidization history and plant inulin production.</title>
        <authorList>
            <person name="Fan W."/>
            <person name="Wang S."/>
            <person name="Wang H."/>
            <person name="Wang A."/>
            <person name="Jiang F."/>
            <person name="Liu H."/>
            <person name="Zhao H."/>
            <person name="Xu D."/>
            <person name="Zhang Y."/>
        </authorList>
    </citation>
    <scope>NUCLEOTIDE SEQUENCE [LARGE SCALE GENOMIC DNA]</scope>
    <source>
        <strain evidence="2">cv. Punajuju</strain>
        <tissue evidence="1">Leaves</tissue>
    </source>
</reference>
<evidence type="ECO:0000313" key="1">
    <source>
        <dbReference type="EMBL" id="KAI3789165.1"/>
    </source>
</evidence>
<keyword evidence="2" id="KW-1185">Reference proteome</keyword>
<name>A0ACB9H0B0_CICIN</name>
<sequence>MDILGKASKLNHARRILLDIPKKGLKWDENLFIVLIASYGKAESQDIILVNVEAVPKLETAGTFCPGGRASFSKPEGSKCYLSKNKGVSTVNVPGFMTQLSTCANRVKKTGTGLKMAPNSDVGAGKETVQ</sequence>